<evidence type="ECO:0008006" key="3">
    <source>
        <dbReference type="Google" id="ProtNLM"/>
    </source>
</evidence>
<reference evidence="2" key="1">
    <citation type="submission" date="2019-02" db="EMBL/GenBank/DDBJ databases">
        <authorList>
            <person name="Gruber-Vodicka R. H."/>
            <person name="Seah K. B. B."/>
        </authorList>
    </citation>
    <scope>NUCLEOTIDE SEQUENCE</scope>
    <source>
        <strain evidence="2">BECK_S127</strain>
    </source>
</reference>
<feature type="compositionally biased region" description="Basic and acidic residues" evidence="1">
    <location>
        <begin position="95"/>
        <end position="108"/>
    </location>
</feature>
<proteinExistence type="predicted"/>
<dbReference type="EMBL" id="CAADHB010000133">
    <property type="protein sequence ID" value="VFK80615.1"/>
    <property type="molecule type" value="Genomic_DNA"/>
</dbReference>
<name>A0A451BQW3_9GAMM</name>
<accession>A0A451BQW3</accession>
<gene>
    <name evidence="2" type="ORF">BECKSD772D_GA0070982_113313</name>
</gene>
<evidence type="ECO:0000313" key="2">
    <source>
        <dbReference type="EMBL" id="VFK80615.1"/>
    </source>
</evidence>
<organism evidence="2">
    <name type="scientific">Candidatus Kentrum sp. SD</name>
    <dbReference type="NCBI Taxonomy" id="2126332"/>
    <lineage>
        <taxon>Bacteria</taxon>
        <taxon>Pseudomonadati</taxon>
        <taxon>Pseudomonadota</taxon>
        <taxon>Gammaproteobacteria</taxon>
        <taxon>Candidatus Kentrum</taxon>
    </lineage>
</organism>
<dbReference type="AlphaFoldDB" id="A0A451BQW3"/>
<evidence type="ECO:0000256" key="1">
    <source>
        <dbReference type="SAM" id="MobiDB-lite"/>
    </source>
</evidence>
<feature type="region of interest" description="Disordered" evidence="1">
    <location>
        <begin position="95"/>
        <end position="115"/>
    </location>
</feature>
<protein>
    <recommendedName>
        <fullName evidence="3">PIN domain-containing protein</fullName>
    </recommendedName>
</protein>
<sequence length="115" mass="13179">MKTVYIESSVISYLTARPSRDVVTAAKQAITLEWWEEHGTQYEIFLSELVLEEIGSGDSSAAQKRLRIIENIPILETRNYGDSLLNAQKRDPVLIEKRHRLPRQEDTPLCRTSPP</sequence>